<protein>
    <recommendedName>
        <fullName evidence="2">HD domain-containing protein</fullName>
    </recommendedName>
</protein>
<feature type="transmembrane region" description="Helical" evidence="1">
    <location>
        <begin position="344"/>
        <end position="364"/>
    </location>
</feature>
<evidence type="ECO:0000256" key="1">
    <source>
        <dbReference type="SAM" id="Phobius"/>
    </source>
</evidence>
<reference evidence="3" key="1">
    <citation type="journal article" date="2015" name="Nature">
        <title>Complex archaea that bridge the gap between prokaryotes and eukaryotes.</title>
        <authorList>
            <person name="Spang A."/>
            <person name="Saw J.H."/>
            <person name="Jorgensen S.L."/>
            <person name="Zaremba-Niedzwiedzka K."/>
            <person name="Martijn J."/>
            <person name="Lind A.E."/>
            <person name="van Eijk R."/>
            <person name="Schleper C."/>
            <person name="Guy L."/>
            <person name="Ettema T.J."/>
        </authorList>
    </citation>
    <scope>NUCLEOTIDE SEQUENCE</scope>
</reference>
<dbReference type="InterPro" id="IPR052722">
    <property type="entry name" value="PgpH_phosphodiesterase"/>
</dbReference>
<keyword evidence="1" id="KW-0472">Membrane</keyword>
<dbReference type="EMBL" id="LAZR01002864">
    <property type="protein sequence ID" value="KKN24686.1"/>
    <property type="molecule type" value="Genomic_DNA"/>
</dbReference>
<dbReference type="Pfam" id="PF01966">
    <property type="entry name" value="HD"/>
    <property type="match status" value="1"/>
</dbReference>
<feature type="domain" description="HD" evidence="2">
    <location>
        <begin position="524"/>
        <end position="640"/>
    </location>
</feature>
<feature type="transmembrane region" description="Helical" evidence="1">
    <location>
        <begin position="310"/>
        <end position="332"/>
    </location>
</feature>
<dbReference type="InterPro" id="IPR011621">
    <property type="entry name" value="Metal-dep_PHydrolase_7TM_intra"/>
</dbReference>
<feature type="transmembrane region" description="Helical" evidence="1">
    <location>
        <begin position="437"/>
        <end position="459"/>
    </location>
</feature>
<dbReference type="AlphaFoldDB" id="A0A0F9RI32"/>
<dbReference type="InterPro" id="IPR011624">
    <property type="entry name" value="Metal-dep_PHydrolase_7TM_extra"/>
</dbReference>
<dbReference type="SMART" id="SM00471">
    <property type="entry name" value="HDc"/>
    <property type="match status" value="1"/>
</dbReference>
<accession>A0A0F9RI32</accession>
<dbReference type="CDD" id="cd00077">
    <property type="entry name" value="HDc"/>
    <property type="match status" value="1"/>
</dbReference>
<feature type="transmembrane region" description="Helical" evidence="1">
    <location>
        <begin position="465"/>
        <end position="484"/>
    </location>
</feature>
<dbReference type="InterPro" id="IPR006674">
    <property type="entry name" value="HD_domain"/>
</dbReference>
<dbReference type="SUPFAM" id="SSF109604">
    <property type="entry name" value="HD-domain/PDEase-like"/>
    <property type="match status" value="1"/>
</dbReference>
<name>A0A0F9RI32_9ZZZZ</name>
<sequence>MVVNTRLERTSYVSPMALRFKVYDVLFDYMAFGTVLFSIFDVEIIFMQNFLDRLFRNQSLIYKYFLYLVSVGCIVFFFPKGGKFKYEFQKGKPWQYENLYAPFDFSLKKDKEELTREKDSVQQNSIVYFRYDTSVKEAVYENLEKEFPIVFSPDDHKRNALKVLRKASDEILDSLYFNGILEKTSGKQSRRQIYLVKNNEAKQIRFKDLVRIQNLQNVVKIFLERNNLNDFDEDYQQLFFDIVKPNVRYDNSFSDKVLQDELSKISSTRGSVDEGKLIVAKGEVVEADNLKILNSLKAEYESELWASYNYYFILFGYTVLVALVSLMLFLFLNKYRPEIFDNNTKVSFIFFNILLMVFVTTLVVKYDETYVFVVPLCILPLLLKTFFDARLGLLVHVLTVLILGFVVPNSFEYIFLQIIAGIVTILTVSELYKRANLFITVAQITLIYIIGYLAFHIIHEGSLENIIWFTLGSFLLSGMITLFVQPLIYVYEKLFGLVSDVSLLELSDTNSKLLKELSNKAPGSFNHSLQVANLAEAAANEIGANAMLVRVGALYHDIGKMLHPSFFTENQITNVNPHDELLPKESAKIIINHVIDGIELARKNNLPDRVIDFIRSHHGSTLVYYFYKKQQELEEDVDEAAFRYPGPLPFSKETAILMMSDSVEAASKSLKNPTFLMIDEFVDKIIAGQMAADQFINADITFKEIEIIKKVLKQKLTNIYHLRVEYPE</sequence>
<feature type="transmembrane region" description="Helical" evidence="1">
    <location>
        <begin position="370"/>
        <end position="386"/>
    </location>
</feature>
<dbReference type="Pfam" id="PF07698">
    <property type="entry name" value="7TM-7TMR_HD"/>
    <property type="match status" value="1"/>
</dbReference>
<organism evidence="3">
    <name type="scientific">marine sediment metagenome</name>
    <dbReference type="NCBI Taxonomy" id="412755"/>
    <lineage>
        <taxon>unclassified sequences</taxon>
        <taxon>metagenomes</taxon>
        <taxon>ecological metagenomes</taxon>
    </lineage>
</organism>
<dbReference type="InterPro" id="IPR003607">
    <property type="entry name" value="HD/PDEase_dom"/>
</dbReference>
<evidence type="ECO:0000313" key="3">
    <source>
        <dbReference type="EMBL" id="KKN24686.1"/>
    </source>
</evidence>
<dbReference type="PANTHER" id="PTHR36442:SF1">
    <property type="entry name" value="CYCLIC-DI-AMP PHOSPHODIESTERASE PGPH"/>
    <property type="match status" value="1"/>
</dbReference>
<feature type="transmembrane region" description="Helical" evidence="1">
    <location>
        <begin position="60"/>
        <end position="78"/>
    </location>
</feature>
<dbReference type="InterPro" id="IPR006675">
    <property type="entry name" value="HDIG_dom"/>
</dbReference>
<keyword evidence="1" id="KW-0812">Transmembrane</keyword>
<feature type="transmembrane region" description="Helical" evidence="1">
    <location>
        <begin position="413"/>
        <end position="432"/>
    </location>
</feature>
<gene>
    <name evidence="3" type="ORF">LCGC14_0892420</name>
</gene>
<feature type="transmembrane region" description="Helical" evidence="1">
    <location>
        <begin position="391"/>
        <end position="407"/>
    </location>
</feature>
<dbReference type="PANTHER" id="PTHR36442">
    <property type="entry name" value="CYCLIC-DI-AMP PHOSPHODIESTERASE PGPH"/>
    <property type="match status" value="1"/>
</dbReference>
<keyword evidence="1" id="KW-1133">Transmembrane helix</keyword>
<feature type="transmembrane region" description="Helical" evidence="1">
    <location>
        <begin position="29"/>
        <end position="48"/>
    </location>
</feature>
<comment type="caution">
    <text evidence="3">The sequence shown here is derived from an EMBL/GenBank/DDBJ whole genome shotgun (WGS) entry which is preliminary data.</text>
</comment>
<dbReference type="Gene3D" id="1.10.3210.10">
    <property type="entry name" value="Hypothetical protein af1432"/>
    <property type="match status" value="1"/>
</dbReference>
<dbReference type="PROSITE" id="PS51831">
    <property type="entry name" value="HD"/>
    <property type="match status" value="1"/>
</dbReference>
<evidence type="ECO:0000259" key="2">
    <source>
        <dbReference type="PROSITE" id="PS51831"/>
    </source>
</evidence>
<proteinExistence type="predicted"/>
<dbReference type="NCBIfam" id="TIGR00277">
    <property type="entry name" value="HDIG"/>
    <property type="match status" value="1"/>
</dbReference>
<dbReference type="Pfam" id="PF07697">
    <property type="entry name" value="7TMR-HDED"/>
    <property type="match status" value="1"/>
</dbReference>